<protein>
    <submittedName>
        <fullName evidence="1">Uncharacterized protein</fullName>
    </submittedName>
</protein>
<dbReference type="GeneID" id="11139330"/>
<accession>G0EDV7</accession>
<dbReference type="STRING" id="694429.Pyrfu_0857"/>
<dbReference type="InParanoid" id="G0EDV7"/>
<dbReference type="eggNOG" id="arCOG04264">
    <property type="taxonomic scope" value="Archaea"/>
</dbReference>
<evidence type="ECO:0000313" key="2">
    <source>
        <dbReference type="Proteomes" id="UP000001037"/>
    </source>
</evidence>
<name>G0EDV7_PYRF1</name>
<dbReference type="EMBL" id="CP002838">
    <property type="protein sequence ID" value="AEM38726.1"/>
    <property type="molecule type" value="Genomic_DNA"/>
</dbReference>
<dbReference type="RefSeq" id="WP_014026403.1">
    <property type="nucleotide sequence ID" value="NC_015931.1"/>
</dbReference>
<organism evidence="1 2">
    <name type="scientific">Pyrolobus fumarii (strain DSM 11204 / 1A)</name>
    <dbReference type="NCBI Taxonomy" id="694429"/>
    <lineage>
        <taxon>Archaea</taxon>
        <taxon>Thermoproteota</taxon>
        <taxon>Thermoprotei</taxon>
        <taxon>Desulfurococcales</taxon>
        <taxon>Pyrodictiaceae</taxon>
        <taxon>Pyrolobus</taxon>
    </lineage>
</organism>
<keyword evidence="2" id="KW-1185">Reference proteome</keyword>
<dbReference type="Proteomes" id="UP000001037">
    <property type="component" value="Chromosome"/>
</dbReference>
<sequence length="139" mass="16124">MVHDMKRFDSAEEFLRSIDQEIADIRSRLGEYLRRVEEAKAKAEMLKKFEEVLGRLGAKPSMPQTQELTLGELKIIINPTPNQELEALVNVVRDLQNRLNRLERLKQHLEPLREMAVTGMQIEVLYEDGVPVQVFLRLA</sequence>
<dbReference type="KEGG" id="pfm:Pyrfu_0857"/>
<evidence type="ECO:0000313" key="1">
    <source>
        <dbReference type="EMBL" id="AEM38726.1"/>
    </source>
</evidence>
<dbReference type="AlphaFoldDB" id="G0EDV7"/>
<gene>
    <name evidence="1" type="ordered locus">Pyrfu_0857</name>
</gene>
<dbReference type="HOGENOM" id="CLU_151704_0_0_2"/>
<proteinExistence type="predicted"/>
<reference evidence="1 2" key="1">
    <citation type="journal article" date="2011" name="Stand. Genomic Sci.">
        <title>Complete genome sequence of the hyperthermophilic chemolithoautotroph Pyrolobus fumarii type strain (1A).</title>
        <authorList>
            <person name="Anderson I."/>
            <person name="Goker M."/>
            <person name="Nolan M."/>
            <person name="Lucas S."/>
            <person name="Hammon N."/>
            <person name="Deshpande S."/>
            <person name="Cheng J.F."/>
            <person name="Tapia R."/>
            <person name="Han C."/>
            <person name="Goodwin L."/>
            <person name="Pitluck S."/>
            <person name="Huntemann M."/>
            <person name="Liolios K."/>
            <person name="Ivanova N."/>
            <person name="Pagani I."/>
            <person name="Mavromatis K."/>
            <person name="Ovchinikova G."/>
            <person name="Pati A."/>
            <person name="Chen A."/>
            <person name="Palaniappan K."/>
            <person name="Land M."/>
            <person name="Hauser L."/>
            <person name="Brambilla E.M."/>
            <person name="Huber H."/>
            <person name="Yasawong M."/>
            <person name="Rohde M."/>
            <person name="Spring S."/>
            <person name="Abt B."/>
            <person name="Sikorski J."/>
            <person name="Wirth R."/>
            <person name="Detter J.C."/>
            <person name="Woyke T."/>
            <person name="Bristow J."/>
            <person name="Eisen J.A."/>
            <person name="Markowitz V."/>
            <person name="Hugenholtz P."/>
            <person name="Kyrpides N.C."/>
            <person name="Klenk H.P."/>
            <person name="Lapidus A."/>
        </authorList>
    </citation>
    <scope>NUCLEOTIDE SEQUENCE [LARGE SCALE GENOMIC DNA]</scope>
    <source>
        <strain evidence="2">DSM 11204 / 1A</strain>
    </source>
</reference>